<sequence length="461" mass="51241">MCESRARGMPLQYILGDQPFGELEILCRRGVLIPRADTEAYTYQAAKLVRQRLLQNQSQHQSQEQTPDPCTPQPHAAKNILQHDSSASSSPPPNSTSLFSPFHPKPIRILDLCTGTGCIALLLHALLKTPKPPHPQSPALQILGIDLSPTAVRLARRNLDHNVHVTRGVDACAKSEVHFRRGDVLKTQRSSVGEKHEDEDAVGEVDVPSVEQLLSYFDPEGEEIHRARNSAADADAHATDTKTYPPKKPPAGIQTKTKVAIEIDLLISNPPYISPSDFRNGTTARSVRLFEPRLALVPPVTIQDGRSPREPHKTRTEPRDSKCHSNGYPCARPHPNSPPHLNPEDIFYRRILHLSQKVKAGITVLECGDRMQAERVVRMFRRMNAMGMDMDVDMSEGSSSPSSSTSLSNSENNSPSHEVENQQPDEREPFTVEIWPSTDDDLRANGFHPTDGSRCVIIQRK</sequence>
<proteinExistence type="predicted"/>
<dbReference type="InterPro" id="IPR050320">
    <property type="entry name" value="N5-glutamine_MTase"/>
</dbReference>
<feature type="compositionally biased region" description="Low complexity" evidence="1">
    <location>
        <begin position="54"/>
        <end position="65"/>
    </location>
</feature>
<organism evidence="2 3">
    <name type="scientific">Penicillium diatomitis</name>
    <dbReference type="NCBI Taxonomy" id="2819901"/>
    <lineage>
        <taxon>Eukaryota</taxon>
        <taxon>Fungi</taxon>
        <taxon>Dikarya</taxon>
        <taxon>Ascomycota</taxon>
        <taxon>Pezizomycotina</taxon>
        <taxon>Eurotiomycetes</taxon>
        <taxon>Eurotiomycetidae</taxon>
        <taxon>Eurotiales</taxon>
        <taxon>Aspergillaceae</taxon>
        <taxon>Penicillium</taxon>
    </lineage>
</organism>
<dbReference type="Gene3D" id="3.40.50.150">
    <property type="entry name" value="Vaccinia Virus protein VP39"/>
    <property type="match status" value="1"/>
</dbReference>
<dbReference type="GO" id="GO:0008168">
    <property type="term" value="F:methyltransferase activity"/>
    <property type="evidence" value="ECO:0007669"/>
    <property type="project" value="InterPro"/>
</dbReference>
<name>A0A9X0BZW3_9EURO</name>
<feature type="region of interest" description="Disordered" evidence="1">
    <location>
        <begin position="391"/>
        <end position="453"/>
    </location>
</feature>
<dbReference type="GO" id="GO:0003676">
    <property type="term" value="F:nucleic acid binding"/>
    <property type="evidence" value="ECO:0007669"/>
    <property type="project" value="InterPro"/>
</dbReference>
<gene>
    <name evidence="2" type="ORF">N7539_003174</name>
</gene>
<feature type="compositionally biased region" description="Basic and acidic residues" evidence="1">
    <location>
        <begin position="306"/>
        <end position="323"/>
    </location>
</feature>
<reference evidence="2" key="2">
    <citation type="journal article" date="2023" name="IMA Fungus">
        <title>Comparative genomic study of the Penicillium genus elucidates a diverse pangenome and 15 lateral gene transfer events.</title>
        <authorList>
            <person name="Petersen C."/>
            <person name="Sorensen T."/>
            <person name="Nielsen M.R."/>
            <person name="Sondergaard T.E."/>
            <person name="Sorensen J.L."/>
            <person name="Fitzpatrick D.A."/>
            <person name="Frisvad J.C."/>
            <person name="Nielsen K.L."/>
        </authorList>
    </citation>
    <scope>NUCLEOTIDE SEQUENCE</scope>
    <source>
        <strain evidence="2">IBT 30728</strain>
    </source>
</reference>
<accession>A0A9X0BZW3</accession>
<dbReference type="GO" id="GO:0032259">
    <property type="term" value="P:methylation"/>
    <property type="evidence" value="ECO:0007669"/>
    <property type="project" value="InterPro"/>
</dbReference>
<evidence type="ECO:0000313" key="3">
    <source>
        <dbReference type="Proteomes" id="UP001148312"/>
    </source>
</evidence>
<feature type="region of interest" description="Disordered" evidence="1">
    <location>
        <begin position="230"/>
        <end position="252"/>
    </location>
</feature>
<keyword evidence="3" id="KW-1185">Reference proteome</keyword>
<reference evidence="2" key="1">
    <citation type="submission" date="2022-12" db="EMBL/GenBank/DDBJ databases">
        <authorList>
            <person name="Petersen C."/>
        </authorList>
    </citation>
    <scope>NUCLEOTIDE SEQUENCE</scope>
    <source>
        <strain evidence="2">IBT 30728</strain>
    </source>
</reference>
<evidence type="ECO:0008006" key="4">
    <source>
        <dbReference type="Google" id="ProtNLM"/>
    </source>
</evidence>
<dbReference type="InterPro" id="IPR029063">
    <property type="entry name" value="SAM-dependent_MTases_sf"/>
</dbReference>
<feature type="region of interest" description="Disordered" evidence="1">
    <location>
        <begin position="301"/>
        <end position="325"/>
    </location>
</feature>
<dbReference type="AlphaFoldDB" id="A0A9X0BZW3"/>
<dbReference type="CDD" id="cd02440">
    <property type="entry name" value="AdoMet_MTases"/>
    <property type="match status" value="1"/>
</dbReference>
<dbReference type="RefSeq" id="XP_056792735.1">
    <property type="nucleotide sequence ID" value="XM_056932776.1"/>
</dbReference>
<protein>
    <recommendedName>
        <fullName evidence="4">Methyltransferase domain-containing protein</fullName>
    </recommendedName>
</protein>
<dbReference type="SUPFAM" id="SSF53335">
    <property type="entry name" value="S-adenosyl-L-methionine-dependent methyltransferases"/>
    <property type="match status" value="1"/>
</dbReference>
<dbReference type="EMBL" id="JAPWDQ010000003">
    <property type="protein sequence ID" value="KAJ5491607.1"/>
    <property type="molecule type" value="Genomic_DNA"/>
</dbReference>
<dbReference type="PANTHER" id="PTHR18895">
    <property type="entry name" value="HEMK METHYLTRANSFERASE"/>
    <property type="match status" value="1"/>
</dbReference>
<feature type="compositionally biased region" description="Low complexity" evidence="1">
    <location>
        <begin position="395"/>
        <end position="416"/>
    </location>
</feature>
<feature type="compositionally biased region" description="Basic and acidic residues" evidence="1">
    <location>
        <begin position="417"/>
        <end position="430"/>
    </location>
</feature>
<dbReference type="GO" id="GO:0005739">
    <property type="term" value="C:mitochondrion"/>
    <property type="evidence" value="ECO:0007669"/>
    <property type="project" value="TreeGrafter"/>
</dbReference>
<dbReference type="PANTHER" id="PTHR18895:SF74">
    <property type="entry name" value="MTRF1L RELEASE FACTOR GLUTAMINE METHYLTRANSFERASE"/>
    <property type="match status" value="1"/>
</dbReference>
<evidence type="ECO:0000256" key="1">
    <source>
        <dbReference type="SAM" id="MobiDB-lite"/>
    </source>
</evidence>
<dbReference type="PROSITE" id="PS00092">
    <property type="entry name" value="N6_MTASE"/>
    <property type="match status" value="1"/>
</dbReference>
<dbReference type="Proteomes" id="UP001148312">
    <property type="component" value="Unassembled WGS sequence"/>
</dbReference>
<evidence type="ECO:0000313" key="2">
    <source>
        <dbReference type="EMBL" id="KAJ5491607.1"/>
    </source>
</evidence>
<comment type="caution">
    <text evidence="2">The sequence shown here is derived from an EMBL/GenBank/DDBJ whole genome shotgun (WGS) entry which is preliminary data.</text>
</comment>
<feature type="region of interest" description="Disordered" evidence="1">
    <location>
        <begin position="54"/>
        <end position="76"/>
    </location>
</feature>
<dbReference type="InterPro" id="IPR002052">
    <property type="entry name" value="DNA_methylase_N6_adenine_CS"/>
</dbReference>
<dbReference type="GeneID" id="81623025"/>